<reference evidence="2" key="1">
    <citation type="submission" date="2016-10" db="EMBL/GenBank/DDBJ databases">
        <authorList>
            <person name="Varghese N."/>
            <person name="Submissions S."/>
        </authorList>
    </citation>
    <scope>NUCLEOTIDE SEQUENCE [LARGE SCALE GENOMIC DNA]</scope>
    <source>
        <strain evidence="2">DSM 25811 / CCM 8410 / LMG 26954 / E90</strain>
    </source>
</reference>
<dbReference type="EMBL" id="FMZO01000001">
    <property type="protein sequence ID" value="SDB99166.1"/>
    <property type="molecule type" value="Genomic_DNA"/>
</dbReference>
<sequence length="60" mass="6806">MTGALHLHQLLEVFAKRINIALQLFDRGNNLTPMRSFKTEKCRVSVANDVPDFAWPAVSH</sequence>
<dbReference type="RefSeq" id="WP_090388014.1">
    <property type="nucleotide sequence ID" value="NZ_FMZO01000001.1"/>
</dbReference>
<evidence type="ECO:0000313" key="1">
    <source>
        <dbReference type="EMBL" id="SDB99166.1"/>
    </source>
</evidence>
<evidence type="ECO:0000313" key="2">
    <source>
        <dbReference type="Proteomes" id="UP000198757"/>
    </source>
</evidence>
<dbReference type="AlphaFoldDB" id="A0A1G6I088"/>
<dbReference type="Proteomes" id="UP000198757">
    <property type="component" value="Unassembled WGS sequence"/>
</dbReference>
<keyword evidence="2" id="KW-1185">Reference proteome</keyword>
<organism evidence="1 2">
    <name type="scientific">Niabella drilacis (strain DSM 25811 / CCM 8410 / CCUG 62505 / LMG 26954 / E90)</name>
    <dbReference type="NCBI Taxonomy" id="1285928"/>
    <lineage>
        <taxon>Bacteria</taxon>
        <taxon>Pseudomonadati</taxon>
        <taxon>Bacteroidota</taxon>
        <taxon>Chitinophagia</taxon>
        <taxon>Chitinophagales</taxon>
        <taxon>Chitinophagaceae</taxon>
        <taxon>Niabella</taxon>
    </lineage>
</organism>
<name>A0A1G6I088_NIADE</name>
<proteinExistence type="predicted"/>
<protein>
    <submittedName>
        <fullName evidence="1">Uncharacterized protein</fullName>
    </submittedName>
</protein>
<accession>A0A1G6I088</accession>
<gene>
    <name evidence="1" type="ORF">SAMN04487894_10120</name>
</gene>